<proteinExistence type="predicted"/>
<dbReference type="RefSeq" id="XP_043000488.1">
    <property type="nucleotide sequence ID" value="XM_043144553.1"/>
</dbReference>
<dbReference type="CDD" id="cd12148">
    <property type="entry name" value="fungal_TF_MHR"/>
    <property type="match status" value="1"/>
</dbReference>
<evidence type="ECO:0000256" key="1">
    <source>
        <dbReference type="ARBA" id="ARBA00023242"/>
    </source>
</evidence>
<evidence type="ECO:0000313" key="3">
    <source>
        <dbReference type="EMBL" id="QUC22815.1"/>
    </source>
</evidence>
<dbReference type="GO" id="GO:0006351">
    <property type="term" value="P:DNA-templated transcription"/>
    <property type="evidence" value="ECO:0007669"/>
    <property type="project" value="InterPro"/>
</dbReference>
<evidence type="ECO:0000259" key="2">
    <source>
        <dbReference type="SMART" id="SM00906"/>
    </source>
</evidence>
<dbReference type="InterPro" id="IPR050987">
    <property type="entry name" value="AtrR-like"/>
</dbReference>
<dbReference type="EMBL" id="CP072757">
    <property type="protein sequence ID" value="QUC22815.1"/>
    <property type="molecule type" value="Genomic_DNA"/>
</dbReference>
<dbReference type="KEGG" id="uvi:66067833"/>
<keyword evidence="1" id="KW-0539">Nucleus</keyword>
<accession>A0A8E5HWR3</accession>
<organism evidence="3 4">
    <name type="scientific">Ustilaginoidea virens</name>
    <name type="common">Rice false smut fungus</name>
    <name type="synonym">Villosiclava virens</name>
    <dbReference type="NCBI Taxonomy" id="1159556"/>
    <lineage>
        <taxon>Eukaryota</taxon>
        <taxon>Fungi</taxon>
        <taxon>Dikarya</taxon>
        <taxon>Ascomycota</taxon>
        <taxon>Pezizomycotina</taxon>
        <taxon>Sordariomycetes</taxon>
        <taxon>Hypocreomycetidae</taxon>
        <taxon>Hypocreales</taxon>
        <taxon>Clavicipitaceae</taxon>
        <taxon>Ustilaginoidea</taxon>
    </lineage>
</organism>
<evidence type="ECO:0000313" key="4">
    <source>
        <dbReference type="Proteomes" id="UP000027002"/>
    </source>
</evidence>
<dbReference type="InterPro" id="IPR007219">
    <property type="entry name" value="XnlR_reg_dom"/>
</dbReference>
<dbReference type="SMART" id="SM00906">
    <property type="entry name" value="Fungal_trans"/>
    <property type="match status" value="1"/>
</dbReference>
<dbReference type="GO" id="GO:0003677">
    <property type="term" value="F:DNA binding"/>
    <property type="evidence" value="ECO:0007669"/>
    <property type="project" value="InterPro"/>
</dbReference>
<dbReference type="Proteomes" id="UP000027002">
    <property type="component" value="Chromosome 5"/>
</dbReference>
<dbReference type="PANTHER" id="PTHR46910:SF23">
    <property type="entry name" value="THIAMINE REPRESSIBLE GENES REGULATORY PROTEIN THI1"/>
    <property type="match status" value="1"/>
</dbReference>
<gene>
    <name evidence="3" type="ORF">UV8b_07056</name>
</gene>
<dbReference type="GO" id="GO:0003700">
    <property type="term" value="F:DNA-binding transcription factor activity"/>
    <property type="evidence" value="ECO:0007669"/>
    <property type="project" value="InterPro"/>
</dbReference>
<dbReference type="OrthoDB" id="3921198at2759"/>
<feature type="domain" description="Xylanolytic transcriptional activator regulatory" evidence="2">
    <location>
        <begin position="64"/>
        <end position="137"/>
    </location>
</feature>
<sequence>MRTWGSDADQDAGESLPEDGVGVLFQRQASRLLPDVVTISSLECVQACLLMGVYTLPIGASGLSYIYLNFALKLAIQNGMHRRCPGTGLDASACETRNRVWWSLYTIERRVGIFHGRPTSISNGHVDADSPAELTTWLPSHPTHYAQILAALQLNQKLDMLSQEINIPSTSPNVYMKKGYSTSST</sequence>
<protein>
    <recommendedName>
        <fullName evidence="2">Xylanolytic transcriptional activator regulatory domain-containing protein</fullName>
    </recommendedName>
</protein>
<dbReference type="PANTHER" id="PTHR46910">
    <property type="entry name" value="TRANSCRIPTION FACTOR PDR1"/>
    <property type="match status" value="1"/>
</dbReference>
<dbReference type="Pfam" id="PF04082">
    <property type="entry name" value="Fungal_trans"/>
    <property type="match status" value="1"/>
</dbReference>
<dbReference type="GeneID" id="66067833"/>
<dbReference type="AlphaFoldDB" id="A0A8E5HWR3"/>
<dbReference type="GO" id="GO:0008270">
    <property type="term" value="F:zinc ion binding"/>
    <property type="evidence" value="ECO:0007669"/>
    <property type="project" value="InterPro"/>
</dbReference>
<keyword evidence="4" id="KW-1185">Reference proteome</keyword>
<reference evidence="3" key="1">
    <citation type="submission" date="2020-03" db="EMBL/GenBank/DDBJ databases">
        <title>A mixture of massive structural variations and highly conserved coding sequences in Ustilaginoidea virens genome.</title>
        <authorList>
            <person name="Zhang K."/>
            <person name="Zhao Z."/>
            <person name="Zhang Z."/>
            <person name="Li Y."/>
            <person name="Hsiang T."/>
            <person name="Sun W."/>
        </authorList>
    </citation>
    <scope>NUCLEOTIDE SEQUENCE</scope>
    <source>
        <strain evidence="3">UV-8b</strain>
    </source>
</reference>
<name>A0A8E5HWR3_USTVR</name>